<keyword evidence="2" id="KW-1185">Reference proteome</keyword>
<dbReference type="EMBL" id="CP001616">
    <property type="protein sequence ID" value="ACQ93524.1"/>
    <property type="molecule type" value="Genomic_DNA"/>
</dbReference>
<proteinExistence type="predicted"/>
<dbReference type="Proteomes" id="UP000009073">
    <property type="component" value="Chromosome"/>
</dbReference>
<organism evidence="1 2">
    <name type="scientific">Tolumonas auensis (strain DSM 9187 / NBRC 110442 / TA 4)</name>
    <dbReference type="NCBI Taxonomy" id="595494"/>
    <lineage>
        <taxon>Bacteria</taxon>
        <taxon>Pseudomonadati</taxon>
        <taxon>Pseudomonadota</taxon>
        <taxon>Gammaproteobacteria</taxon>
        <taxon>Aeromonadales</taxon>
        <taxon>Aeromonadaceae</taxon>
        <taxon>Tolumonas</taxon>
    </lineage>
</organism>
<dbReference type="KEGG" id="tau:Tola_1923"/>
<name>C4LG07_TOLAT</name>
<gene>
    <name evidence="1" type="ordered locus">Tola_1923</name>
</gene>
<evidence type="ECO:0000313" key="1">
    <source>
        <dbReference type="EMBL" id="ACQ93524.1"/>
    </source>
</evidence>
<protein>
    <submittedName>
        <fullName evidence="1">Uncharacterized protein</fullName>
    </submittedName>
</protein>
<dbReference type="HOGENOM" id="CLU_038909_0_0_6"/>
<accession>C4LG07</accession>
<evidence type="ECO:0000313" key="2">
    <source>
        <dbReference type="Proteomes" id="UP000009073"/>
    </source>
</evidence>
<dbReference type="RefSeq" id="WP_015878992.1">
    <property type="nucleotide sequence ID" value="NC_012691.1"/>
</dbReference>
<reference evidence="2" key="1">
    <citation type="submission" date="2009-05" db="EMBL/GenBank/DDBJ databases">
        <title>Complete sequence of Tolumonas auensis DSM 9187.</title>
        <authorList>
            <consortium name="US DOE Joint Genome Institute"/>
            <person name="Lucas S."/>
            <person name="Copeland A."/>
            <person name="Lapidus A."/>
            <person name="Glavina del Rio T."/>
            <person name="Tice H."/>
            <person name="Bruce D."/>
            <person name="Goodwin L."/>
            <person name="Pitluck S."/>
            <person name="Chertkov O."/>
            <person name="Brettin T."/>
            <person name="Detter J.C."/>
            <person name="Han C."/>
            <person name="Larimer F."/>
            <person name="Land M."/>
            <person name="Hauser L."/>
            <person name="Kyrpides N."/>
            <person name="Mikhailova N."/>
            <person name="Spring S."/>
            <person name="Beller H."/>
        </authorList>
    </citation>
    <scope>NUCLEOTIDE SEQUENCE [LARGE SCALE GENOMIC DNA]</scope>
    <source>
        <strain evidence="2">DSM 9187 / TA4</strain>
    </source>
</reference>
<dbReference type="AlphaFoldDB" id="C4LG07"/>
<sequence>MRETLSLKNQRIEVPADYDRLLQTITLCAPTQKIELDIDVTNKISLPAILESALLLVAHIETISSTELANFFGLNEHERDVLVSDMLVSDLVKYNDEGDLTSTAKLTAQRRDGAVDNGIIIEEVKNFRTFTYIDLCTGHIQPRSEEDPQKGLPLMTRTYNNKDYSQILANQFDRFKVCLPDSFAELKSPKTHLYRVNSATVIHSGLPQQITLNIHAAHDPLKGIRLDTRLVDYKDAHCSLVQKSGLVDTAIEWLKEQQNERPSSTLEDYCELACDDVIKRYIKQDYTSKRQYLDLPRLLHDRYLRKTSYNNQAIRMMIGPMYAPTSSNRETILQWVHRQSMNKQMHQGIWLGADHELFGASLSLQSFVKEMNCELQKGERNSSLNLVFQADKRGGLNYQATCEKKNTFIYRIDSNLLSYLEGKIDTHLEMMVFPGENGCGLIQYHAQIAPELGLGRLTLPVGYFTTDPEVVSLLWNILRSRIQSKVTQFNTDTDVDCINEQLQCEPSKLDSMLVERSTMRLQALVDKFNNK</sequence>
<dbReference type="OrthoDB" id="9177208at2"/>
<dbReference type="eggNOG" id="ENOG502Z8H5">
    <property type="taxonomic scope" value="Bacteria"/>
</dbReference>
<reference evidence="1 2" key="2">
    <citation type="journal article" date="2011" name="Stand. Genomic Sci.">
        <title>Complete genome sequence of Tolumonas auensis type strain (TA 4).</title>
        <authorList>
            <person name="Chertkov O."/>
            <person name="Copeland A."/>
            <person name="Lucas S."/>
            <person name="Lapidus A."/>
            <person name="Berry K.W."/>
            <person name="Detter J.C."/>
            <person name="Del Rio T.G."/>
            <person name="Hammon N."/>
            <person name="Dalin E."/>
            <person name="Tice H."/>
            <person name="Pitluck S."/>
            <person name="Richardson P."/>
            <person name="Bruce D."/>
            <person name="Goodwin L."/>
            <person name="Han C."/>
            <person name="Tapia R."/>
            <person name="Saunders E."/>
            <person name="Schmutz J."/>
            <person name="Brettin T."/>
            <person name="Larimer F."/>
            <person name="Land M."/>
            <person name="Hauser L."/>
            <person name="Spring S."/>
            <person name="Rohde M."/>
            <person name="Kyrpides N.C."/>
            <person name="Ivanova N."/>
            <person name="Goker M."/>
            <person name="Beller H.R."/>
            <person name="Klenk H.P."/>
            <person name="Woyke T."/>
        </authorList>
    </citation>
    <scope>NUCLEOTIDE SEQUENCE [LARGE SCALE GENOMIC DNA]</scope>
    <source>
        <strain evidence="2">DSM 9187 / TA4</strain>
    </source>
</reference>